<evidence type="ECO:0000256" key="7">
    <source>
        <dbReference type="ARBA" id="ARBA00022692"/>
    </source>
</evidence>
<dbReference type="InterPro" id="IPR022792">
    <property type="entry name" value="T2SS_protein-GspN"/>
</dbReference>
<evidence type="ECO:0000256" key="3">
    <source>
        <dbReference type="ARBA" id="ARBA00021563"/>
    </source>
</evidence>
<dbReference type="EMBL" id="PJAI02000001">
    <property type="protein sequence ID" value="TYK67134.1"/>
    <property type="molecule type" value="Genomic_DNA"/>
</dbReference>
<proteinExistence type="inferred from homology"/>
<evidence type="ECO:0000256" key="6">
    <source>
        <dbReference type="ARBA" id="ARBA00022519"/>
    </source>
</evidence>
<protein>
    <recommendedName>
        <fullName evidence="3">Type II secretion system protein N</fullName>
    </recommendedName>
    <alternativeName>
        <fullName evidence="10">General secretion pathway protein N</fullName>
    </alternativeName>
</protein>
<gene>
    <name evidence="12" type="ORF">CWS31_000950</name>
</gene>
<keyword evidence="7 11" id="KW-0812">Transmembrane</keyword>
<evidence type="ECO:0000256" key="9">
    <source>
        <dbReference type="ARBA" id="ARBA00023136"/>
    </source>
</evidence>
<comment type="subcellular location">
    <subcellularLocation>
        <location evidence="1">Cell inner membrane</location>
    </subcellularLocation>
</comment>
<dbReference type="RefSeq" id="WP_101343282.1">
    <property type="nucleotide sequence ID" value="NZ_PJAI02000001.1"/>
</dbReference>
<evidence type="ECO:0000256" key="10">
    <source>
        <dbReference type="ARBA" id="ARBA00030772"/>
    </source>
</evidence>
<keyword evidence="8" id="KW-0653">Protein transport</keyword>
<keyword evidence="4" id="KW-0813">Transport</keyword>
<keyword evidence="13" id="KW-1185">Reference proteome</keyword>
<accession>A0ABY3N1D7</accession>
<evidence type="ECO:0000256" key="5">
    <source>
        <dbReference type="ARBA" id="ARBA00022475"/>
    </source>
</evidence>
<name>A0ABY3N1D7_9GAMM</name>
<evidence type="ECO:0000313" key="13">
    <source>
        <dbReference type="Proteomes" id="UP000815846"/>
    </source>
</evidence>
<keyword evidence="5" id="KW-1003">Cell membrane</keyword>
<evidence type="ECO:0000313" key="12">
    <source>
        <dbReference type="EMBL" id="TYK67134.1"/>
    </source>
</evidence>
<dbReference type="Proteomes" id="UP000815846">
    <property type="component" value="Unassembled WGS sequence"/>
</dbReference>
<evidence type="ECO:0000256" key="4">
    <source>
        <dbReference type="ARBA" id="ARBA00022448"/>
    </source>
</evidence>
<keyword evidence="11" id="KW-1133">Transmembrane helix</keyword>
<organism evidence="12 13">
    <name type="scientific">Colwellia echini</name>
    <dbReference type="NCBI Taxonomy" id="1982103"/>
    <lineage>
        <taxon>Bacteria</taxon>
        <taxon>Pseudomonadati</taxon>
        <taxon>Pseudomonadota</taxon>
        <taxon>Gammaproteobacteria</taxon>
        <taxon>Alteromonadales</taxon>
        <taxon>Colwelliaceae</taxon>
        <taxon>Colwellia</taxon>
    </lineage>
</organism>
<evidence type="ECO:0000256" key="1">
    <source>
        <dbReference type="ARBA" id="ARBA00004533"/>
    </source>
</evidence>
<reference evidence="12 13" key="1">
    <citation type="submission" date="2019-08" db="EMBL/GenBank/DDBJ databases">
        <title>Microbe sample from Colwellia echini.</title>
        <authorList>
            <person name="Christiansen L."/>
            <person name="Pathiraja D."/>
            <person name="Schultz-Johansen M."/>
            <person name="Choi I.-G."/>
            <person name="Stougaard P."/>
        </authorList>
    </citation>
    <scope>NUCLEOTIDE SEQUENCE [LARGE SCALE GENOMIC DNA]</scope>
    <source>
        <strain evidence="12 13">A3</strain>
    </source>
</reference>
<dbReference type="Pfam" id="PF01203">
    <property type="entry name" value="T2SSN"/>
    <property type="match status" value="1"/>
</dbReference>
<evidence type="ECO:0000256" key="2">
    <source>
        <dbReference type="ARBA" id="ARBA00007208"/>
    </source>
</evidence>
<evidence type="ECO:0000256" key="11">
    <source>
        <dbReference type="SAM" id="Phobius"/>
    </source>
</evidence>
<comment type="similarity">
    <text evidence="2">Belongs to the GSP N family.</text>
</comment>
<keyword evidence="6" id="KW-0997">Cell inner membrane</keyword>
<comment type="caution">
    <text evidence="12">The sequence shown here is derived from an EMBL/GenBank/DDBJ whole genome shotgun (WGS) entry which is preliminary data.</text>
</comment>
<evidence type="ECO:0000256" key="8">
    <source>
        <dbReference type="ARBA" id="ARBA00022927"/>
    </source>
</evidence>
<sequence length="251" mass="27490">MKKWFTITAIFLTSYLVFLVATMPLAFLINNMSLPKNVNVGVASGTVWQGKITHISLSNNRIEQVNLDLSFWSLLLLSPEINLSFGDAMRDGPEGKLTLTISSKELLLNDVELFLSANDIAQQLPLPIPATAQGNVELILSEFKLTMSNKLACEYSQGQVTWIRAGVVALDRDIKLGLLKADISCEAGDLLAKILPKNNLGLSLDARVNLATQKPSGQGYLQPGAKFPADLKEALTFLGRPDEQGRYVLKF</sequence>
<feature type="transmembrane region" description="Helical" evidence="11">
    <location>
        <begin position="7"/>
        <end position="29"/>
    </location>
</feature>
<keyword evidence="9 11" id="KW-0472">Membrane</keyword>